<organism evidence="1 2">
    <name type="scientific">Romanomermis culicivorax</name>
    <name type="common">Nematode worm</name>
    <dbReference type="NCBI Taxonomy" id="13658"/>
    <lineage>
        <taxon>Eukaryota</taxon>
        <taxon>Metazoa</taxon>
        <taxon>Ecdysozoa</taxon>
        <taxon>Nematoda</taxon>
        <taxon>Enoplea</taxon>
        <taxon>Dorylaimia</taxon>
        <taxon>Mermithida</taxon>
        <taxon>Mermithoidea</taxon>
        <taxon>Mermithidae</taxon>
        <taxon>Romanomermis</taxon>
    </lineage>
</organism>
<dbReference type="WBParaSite" id="nRc.2.0.1.t26690-RA">
    <property type="protein sequence ID" value="nRc.2.0.1.t26690-RA"/>
    <property type="gene ID" value="nRc.2.0.1.g26690"/>
</dbReference>
<evidence type="ECO:0000313" key="1">
    <source>
        <dbReference type="Proteomes" id="UP000887565"/>
    </source>
</evidence>
<keyword evidence="1" id="KW-1185">Reference proteome</keyword>
<name>A0A915JKJ5_ROMCU</name>
<protein>
    <submittedName>
        <fullName evidence="2">Uncharacterized protein</fullName>
    </submittedName>
</protein>
<proteinExistence type="predicted"/>
<dbReference type="Proteomes" id="UP000887565">
    <property type="component" value="Unplaced"/>
</dbReference>
<evidence type="ECO:0000313" key="2">
    <source>
        <dbReference type="WBParaSite" id="nRc.2.0.1.t26690-RA"/>
    </source>
</evidence>
<dbReference type="AlphaFoldDB" id="A0A915JKJ5"/>
<accession>A0A915JKJ5</accession>
<reference evidence="2" key="1">
    <citation type="submission" date="2022-11" db="UniProtKB">
        <authorList>
            <consortium name="WormBaseParasite"/>
        </authorList>
    </citation>
    <scope>IDENTIFICATION</scope>
</reference>
<sequence length="89" mass="9221">MLVISHLSMMPKTTGDVSLVASYGPKEVVPLAPPLCFAAQGPPPGIPMDSTLKVISQLELMNLIGHLVNGFGQELSAPSLGAVQQAVRG</sequence>